<evidence type="ECO:0000259" key="5">
    <source>
        <dbReference type="Pfam" id="PF23192"/>
    </source>
</evidence>
<feature type="domain" description="NOMO second beta-sandwich" evidence="4">
    <location>
        <begin position="124"/>
        <end position="212"/>
    </location>
</feature>
<dbReference type="GO" id="GO:0005789">
    <property type="term" value="C:endoplasmic reticulum membrane"/>
    <property type="evidence" value="ECO:0007669"/>
    <property type="project" value="TreeGrafter"/>
</dbReference>
<dbReference type="Pfam" id="PF23193">
    <property type="entry name" value="NOMO_3rd"/>
    <property type="match status" value="1"/>
</dbReference>
<dbReference type="InterPro" id="IPR056191">
    <property type="entry name" value="NOMO_12th"/>
</dbReference>
<evidence type="ECO:0000313" key="10">
    <source>
        <dbReference type="Proteomes" id="UP000274504"/>
    </source>
</evidence>
<dbReference type="InterPro" id="IPR008969">
    <property type="entry name" value="CarboxyPept-like_regulatory"/>
</dbReference>
<evidence type="ECO:0000259" key="3">
    <source>
        <dbReference type="Pfam" id="PF22898"/>
    </source>
</evidence>
<dbReference type="Pfam" id="PF23192">
    <property type="entry name" value="NOMO_12th"/>
    <property type="match status" value="1"/>
</dbReference>
<dbReference type="OrthoDB" id="10263633at2759"/>
<dbReference type="InterPro" id="IPR056189">
    <property type="entry name" value="NOMO_3rd"/>
</dbReference>
<dbReference type="Pfam" id="PF23194">
    <property type="entry name" value="NOMO_5th"/>
    <property type="match status" value="1"/>
</dbReference>
<dbReference type="SUPFAM" id="SSF49464">
    <property type="entry name" value="Carboxypeptidase regulatory domain-like"/>
    <property type="match status" value="2"/>
</dbReference>
<dbReference type="SUPFAM" id="SSF49452">
    <property type="entry name" value="Starch-binding domain-like"/>
    <property type="match status" value="1"/>
</dbReference>
<feature type="chain" id="PRO_5043131158" evidence="2">
    <location>
        <begin position="22"/>
        <end position="1309"/>
    </location>
</feature>
<reference evidence="9 10" key="2">
    <citation type="submission" date="2018-11" db="EMBL/GenBank/DDBJ databases">
        <authorList>
            <consortium name="Pathogen Informatics"/>
        </authorList>
    </citation>
    <scope>NUCLEOTIDE SEQUENCE [LARGE SCALE GENOMIC DNA]</scope>
</reference>
<name>A0A0R3S9C2_HYMDI</name>
<feature type="signal peptide" evidence="2">
    <location>
        <begin position="1"/>
        <end position="21"/>
    </location>
</feature>
<dbReference type="InterPro" id="IPR056188">
    <property type="entry name" value="NOMO_6th"/>
</dbReference>
<feature type="domain" description="NOMO third transthyretin-like" evidence="6">
    <location>
        <begin position="216"/>
        <end position="345"/>
    </location>
</feature>
<evidence type="ECO:0000256" key="1">
    <source>
        <dbReference type="ARBA" id="ARBA00022729"/>
    </source>
</evidence>
<dbReference type="InterPro" id="IPR013784">
    <property type="entry name" value="Carb-bd-like_fold"/>
</dbReference>
<dbReference type="PANTHER" id="PTHR23303">
    <property type="entry name" value="CARBOXYPEPTIDASE REGULATORY REGION-CONTAINING"/>
    <property type="match status" value="1"/>
</dbReference>
<dbReference type="Gene3D" id="2.60.40.1120">
    <property type="entry name" value="Carboxypeptidase-like, regulatory domain"/>
    <property type="match status" value="1"/>
</dbReference>
<dbReference type="WBParaSite" id="HDID_0000083201-mRNA-1">
    <property type="protein sequence ID" value="HDID_0000083201-mRNA-1"/>
    <property type="gene ID" value="HDID_0000083201"/>
</dbReference>
<feature type="domain" description="NOMO-like N-terminal beta-sandwich" evidence="3">
    <location>
        <begin position="49"/>
        <end position="111"/>
    </location>
</feature>
<feature type="domain" description="NOMO C-terminal transthyretin-like" evidence="5">
    <location>
        <begin position="1208"/>
        <end position="1307"/>
    </location>
</feature>
<evidence type="ECO:0000259" key="8">
    <source>
        <dbReference type="Pfam" id="PF23196"/>
    </source>
</evidence>
<feature type="domain" description="NOMO fifth transthyretin-like" evidence="7">
    <location>
        <begin position="427"/>
        <end position="509"/>
    </location>
</feature>
<sequence>MKPTIFTVFMLVLAGSLHVNCLDTSSNLFTDFGGRVKWHNSDTPIKQFVSQLKIHVHSLPDDTLRQVVHVLPNGAYSVFVSDKGRYKIRLFTPPGWNFIPNEGYVIDLNKNIQDDHMNYVFDLTGFDVSGQVVTAGMNTGPSGLVITALSSDNAVVSHTKTTSDGGFTLVSVPPGKYLITVGDSISRSKDGVRASASITVSTSSVKLTEPLILEGHSLRSQVTFNGQGIANIPILLLISKSSKLNIADLEKLGCSRPTKPVTDLIPVELKDRVNPKFSCQVVSSHDGSFAYSRLAGGEYFLVAYHDPALTKSNEIKSDHLELSPSFLPVTMEHTDRQITSGFQVTSYRLSGGKVKQASGKPIANAEIILEGFLVTKTDSSGSFKLDLSASAQYEIQVRVPGLKFDKLSVKFTPATESLPTFVPKEVEVCGQFILSSSLKAGTRFPSVEVESGPIIQPSVSGESKSAKFCAYLSPGKHTLRLVKASNFVKFAPSSMNVDLSSGPVSHLVFTQFQAVLTGEVNCIDKCPVSNLAVRLSTDQADSESIIAHLHADKHDEKRATFSFRSVNSGIHDLELVTKDGNQVASGWCWSSPGLIHRIKVVDRDLHSTPELVFQQTGYRLHIYIPLLDYGFKKPVDFKATPQVESNGSSTSGKPLFYRFEKSLNSICLPAGSFRFEASTPCLKLETPSPSIIRSIDIPISLPSKIVSISVREIPVNAVVMAEPGVEESSLPELNIQAKITGGAVRKSSTKWEKESNVFVSRMNLWASPDSEVVFSVSSAKPPSDTDKVYPLIHPASRTLRVPTFTYQLTQSIPDGTGLEGSTAAFPKIDESECNSALETAFGGSDHLISTFSMKSGFFFTGSVQPAVENALVTVFADTSNVLSPPLEVTSKMAELFSEQELNATSPKSGFTLAVRVLTNAHGAFRIGPFYFEKQTKSLNSLLVVSIQKPGFEFTQKSPNDLLNFKTIKLALVEIRVVSEESKKPLPDTLVSVVGSVYRDSRTTDSMGFVRYIGLPPGEYYIQPMLKEYEFFVLKGRKGPLEAPMEHALSVVDGESMSVDLVGRRVAYSAFGEVIYLRLHHLVAEVTSLSGHPEAGVLVEAKLLSLEELKTYADRPVLSIQDAETGFTCQAHSKEAAPVHPVEQSYTDNHGLFKILGLLPGCPYLVSASRRENASDYQVRQVFPASIIFKPPRADVHNLRFFLKPRVSMGMISATVATDSKYLSELSLVVRSTSQPQKPLIRHAFASSRFFSLLGSDVENLIGDTYVIELEAEGNQGQGQKKFIQKFDFSVNEKSFGDHQHFAFAYSPSS</sequence>
<feature type="domain" description="NOMO sixth transthyretin-like" evidence="8">
    <location>
        <begin position="510"/>
        <end position="593"/>
    </location>
</feature>
<dbReference type="EMBL" id="UYSG01000124">
    <property type="protein sequence ID" value="VDL18294.1"/>
    <property type="molecule type" value="Genomic_DNA"/>
</dbReference>
<dbReference type="InterPro" id="IPR056190">
    <property type="entry name" value="NOMO_5th"/>
</dbReference>
<evidence type="ECO:0000256" key="2">
    <source>
        <dbReference type="SAM" id="SignalP"/>
    </source>
</evidence>
<dbReference type="Proteomes" id="UP000274504">
    <property type="component" value="Unassembled WGS sequence"/>
</dbReference>
<dbReference type="PANTHER" id="PTHR23303:SF14">
    <property type="entry name" value="BOS COMPLEX SUBUNIT NOMO1-RELATED"/>
    <property type="match status" value="1"/>
</dbReference>
<dbReference type="STRING" id="6216.A0A0R3S9C2"/>
<dbReference type="InterPro" id="IPR055074">
    <property type="entry name" value="NOMO1-3_2nd"/>
</dbReference>
<dbReference type="Pfam" id="PF22904">
    <property type="entry name" value="NOMO1-like_2nd"/>
    <property type="match status" value="1"/>
</dbReference>
<dbReference type="GO" id="GO:0030246">
    <property type="term" value="F:carbohydrate binding"/>
    <property type="evidence" value="ECO:0007669"/>
    <property type="project" value="InterPro"/>
</dbReference>
<proteinExistence type="predicted"/>
<evidence type="ECO:0000259" key="4">
    <source>
        <dbReference type="Pfam" id="PF22904"/>
    </source>
</evidence>
<accession>A0A0R3S9C2</accession>
<evidence type="ECO:0000313" key="11">
    <source>
        <dbReference type="WBParaSite" id="HDID_0000083201-mRNA-1"/>
    </source>
</evidence>
<reference evidence="11" key="1">
    <citation type="submission" date="2016-04" db="UniProtKB">
        <authorList>
            <consortium name="WormBaseParasite"/>
        </authorList>
    </citation>
    <scope>IDENTIFICATION</scope>
</reference>
<evidence type="ECO:0000259" key="6">
    <source>
        <dbReference type="Pfam" id="PF23193"/>
    </source>
</evidence>
<evidence type="ECO:0000313" key="9">
    <source>
        <dbReference type="EMBL" id="VDL18294.1"/>
    </source>
</evidence>
<dbReference type="InterPro" id="IPR051417">
    <property type="entry name" value="SDr/BOS_complex"/>
</dbReference>
<evidence type="ECO:0000259" key="7">
    <source>
        <dbReference type="Pfam" id="PF23194"/>
    </source>
</evidence>
<dbReference type="Pfam" id="PF23196">
    <property type="entry name" value="NOMO_6th"/>
    <property type="match status" value="1"/>
</dbReference>
<protein>
    <submittedName>
        <fullName evidence="11">Carboxypeptidase regulatory-like domain-containing protein</fullName>
    </submittedName>
</protein>
<gene>
    <name evidence="9" type="ORF">HDID_LOCUS833</name>
</gene>
<dbReference type="Pfam" id="PF22898">
    <property type="entry name" value="NOMO1-like_1st"/>
    <property type="match status" value="1"/>
</dbReference>
<dbReference type="InterPro" id="IPR055075">
    <property type="entry name" value="NOMO-like_N"/>
</dbReference>
<keyword evidence="1 2" id="KW-0732">Signal</keyword>
<organism evidence="11">
    <name type="scientific">Hymenolepis diminuta</name>
    <name type="common">Rat tapeworm</name>
    <dbReference type="NCBI Taxonomy" id="6216"/>
    <lineage>
        <taxon>Eukaryota</taxon>
        <taxon>Metazoa</taxon>
        <taxon>Spiralia</taxon>
        <taxon>Lophotrochozoa</taxon>
        <taxon>Platyhelminthes</taxon>
        <taxon>Cestoda</taxon>
        <taxon>Eucestoda</taxon>
        <taxon>Cyclophyllidea</taxon>
        <taxon>Hymenolepididae</taxon>
        <taxon>Hymenolepis</taxon>
    </lineage>
</organism>